<keyword evidence="4" id="KW-0732">Signal</keyword>
<dbReference type="Proteomes" id="UP001595859">
    <property type="component" value="Unassembled WGS sequence"/>
</dbReference>
<dbReference type="NCBIfam" id="TIGR03851">
    <property type="entry name" value="chitin_NgcE"/>
    <property type="match status" value="1"/>
</dbReference>
<dbReference type="Gene3D" id="3.40.190.10">
    <property type="entry name" value="Periplasmic binding protein-like II"/>
    <property type="match status" value="2"/>
</dbReference>
<gene>
    <name evidence="5" type="primary">ngcE</name>
    <name evidence="5" type="ORF">ACFPCV_27980</name>
</gene>
<dbReference type="EMBL" id="JBHSIS010000017">
    <property type="protein sequence ID" value="MFC4857355.1"/>
    <property type="molecule type" value="Genomic_DNA"/>
</dbReference>
<evidence type="ECO:0000313" key="5">
    <source>
        <dbReference type="EMBL" id="MFC4857355.1"/>
    </source>
</evidence>
<dbReference type="SUPFAM" id="SSF53850">
    <property type="entry name" value="Periplasmic binding protein-like II"/>
    <property type="match status" value="1"/>
</dbReference>
<evidence type="ECO:0000256" key="4">
    <source>
        <dbReference type="ARBA" id="ARBA00022729"/>
    </source>
</evidence>
<reference evidence="6" key="1">
    <citation type="journal article" date="2019" name="Int. J. Syst. Evol. Microbiol.">
        <title>The Global Catalogue of Microorganisms (GCM) 10K type strain sequencing project: providing services to taxonomists for standard genome sequencing and annotation.</title>
        <authorList>
            <consortium name="The Broad Institute Genomics Platform"/>
            <consortium name="The Broad Institute Genome Sequencing Center for Infectious Disease"/>
            <person name="Wu L."/>
            <person name="Ma J."/>
        </authorList>
    </citation>
    <scope>NUCLEOTIDE SEQUENCE [LARGE SCALE GENOMIC DNA]</scope>
    <source>
        <strain evidence="6">ZS-22-S1</strain>
    </source>
</reference>
<comment type="subcellular location">
    <subcellularLocation>
        <location evidence="1">Cell envelope</location>
    </subcellularLocation>
</comment>
<comment type="similarity">
    <text evidence="2">Belongs to the bacterial solute-binding protein 1 family.</text>
</comment>
<evidence type="ECO:0000256" key="2">
    <source>
        <dbReference type="ARBA" id="ARBA00008520"/>
    </source>
</evidence>
<keyword evidence="3" id="KW-0813">Transport</keyword>
<name>A0ABV9S6L0_9PSEU</name>
<proteinExistence type="inferred from homology"/>
<dbReference type="InterPro" id="IPR022386">
    <property type="entry name" value="Chitin_NgcE"/>
</dbReference>
<comment type="caution">
    <text evidence="5">The sequence shown here is derived from an EMBL/GenBank/DDBJ whole genome shotgun (WGS) entry which is preliminary data.</text>
</comment>
<dbReference type="InterPro" id="IPR006059">
    <property type="entry name" value="SBP"/>
</dbReference>
<evidence type="ECO:0000256" key="3">
    <source>
        <dbReference type="ARBA" id="ARBA00022448"/>
    </source>
</evidence>
<dbReference type="PANTHER" id="PTHR43649:SF31">
    <property type="entry name" value="SN-GLYCEROL-3-PHOSPHATE-BINDING PERIPLASMIC PROTEIN UGPB"/>
    <property type="match status" value="1"/>
</dbReference>
<keyword evidence="6" id="KW-1185">Reference proteome</keyword>
<protein>
    <submittedName>
        <fullName evidence="5">N-acetylglucosamine/diacetylchitobiose ABC transporter substrate-binding protein</fullName>
    </submittedName>
</protein>
<evidence type="ECO:0000313" key="6">
    <source>
        <dbReference type="Proteomes" id="UP001595859"/>
    </source>
</evidence>
<sequence>MDSENPFHVRPADPLDVVVHKGGYGDAYVIGVEDEYRRRFPSAAITHAGIKKVNAVLEPRFAAGNPPDLISAAGKYSIDFGQMAADGAFLDLGPFLDAPSLDIPGRTVRETLLPGTIEAGTYDGTCFTLNYSCNVFGVLHSRSLFRRHGWTVPRTWDGMYELCAEMTKSGIAPWTYAGDYLLPFLRMLLMTAVRTGGHQVITDIDNLAPNAWRSEAVLEAAAAVRVLADKGWLLPGTEGMTFLEAQAGFVEGKAAFIPCGSWLESEMRDQLPTDFEMVLSPSPMLSENGVVPYSAVVAGAAEPFAVPAKAANAAGGFELLRLLTSRAGGRRFTEATSAPSNVAGAADGVGGSTLLASVRDVLDAAGDNTCFLMFFLWYRDPYYAIGDVTARLMRRELSVREWGDECQALVDAVAADPSVPKYRR</sequence>
<evidence type="ECO:0000256" key="1">
    <source>
        <dbReference type="ARBA" id="ARBA00004196"/>
    </source>
</evidence>
<dbReference type="PANTHER" id="PTHR43649">
    <property type="entry name" value="ARABINOSE-BINDING PROTEIN-RELATED"/>
    <property type="match status" value="1"/>
</dbReference>
<organism evidence="5 6">
    <name type="scientific">Actinophytocola glycyrrhizae</name>
    <dbReference type="NCBI Taxonomy" id="2044873"/>
    <lineage>
        <taxon>Bacteria</taxon>
        <taxon>Bacillati</taxon>
        <taxon>Actinomycetota</taxon>
        <taxon>Actinomycetes</taxon>
        <taxon>Pseudonocardiales</taxon>
        <taxon>Pseudonocardiaceae</taxon>
    </lineage>
</organism>
<dbReference type="RefSeq" id="WP_378059337.1">
    <property type="nucleotide sequence ID" value="NZ_JBHSIS010000017.1"/>
</dbReference>
<dbReference type="InterPro" id="IPR050490">
    <property type="entry name" value="Bact_solute-bd_prot1"/>
</dbReference>
<dbReference type="Pfam" id="PF01547">
    <property type="entry name" value="SBP_bac_1"/>
    <property type="match status" value="1"/>
</dbReference>
<accession>A0ABV9S6L0</accession>